<evidence type="ECO:0000313" key="1">
    <source>
        <dbReference type="EMBL" id="EGK01266.1"/>
    </source>
</evidence>
<dbReference type="STRING" id="742766.HMPREF9455_02458"/>
<keyword evidence="2" id="KW-1185">Reference proteome</keyword>
<dbReference type="HOGENOM" id="CLU_1822320_0_0_10"/>
<dbReference type="eggNOG" id="ENOG5032UDU">
    <property type="taxonomic scope" value="Bacteria"/>
</dbReference>
<reference evidence="1 2" key="1">
    <citation type="submission" date="2011-04" db="EMBL/GenBank/DDBJ databases">
        <title>The Genome Sequence of Dysgonomonas gadei ATCC BAA-286.</title>
        <authorList>
            <consortium name="The Broad Institute Genome Sequencing Platform"/>
            <person name="Earl A."/>
            <person name="Ward D."/>
            <person name="Feldgarden M."/>
            <person name="Gevers D."/>
            <person name="Pudlo N."/>
            <person name="Martens E."/>
            <person name="Allen-Vercoe E."/>
            <person name="Young S.K."/>
            <person name="Zeng Q."/>
            <person name="Gargeya S."/>
            <person name="Fitzgerald M."/>
            <person name="Haas B."/>
            <person name="Abouelleil A."/>
            <person name="Alvarado L."/>
            <person name="Arachchi H.M."/>
            <person name="Berlin A."/>
            <person name="Brown A."/>
            <person name="Chapman S.B."/>
            <person name="Chen Z."/>
            <person name="Dunbar C."/>
            <person name="Freedman E."/>
            <person name="Gearin G."/>
            <person name="Gellesch M."/>
            <person name="Goldberg J."/>
            <person name="Griggs A."/>
            <person name="Gujja S."/>
            <person name="Heiman D."/>
            <person name="Howarth C."/>
            <person name="Larson L."/>
            <person name="Lui A."/>
            <person name="MacDonald P.J.P."/>
            <person name="Mehta T."/>
            <person name="Montmayeur A."/>
            <person name="Murphy C."/>
            <person name="Neiman D."/>
            <person name="Pearson M."/>
            <person name="Priest M."/>
            <person name="Roberts A."/>
            <person name="Saif S."/>
            <person name="Shea T."/>
            <person name="Shenoy N."/>
            <person name="Sisk P."/>
            <person name="Stolte C."/>
            <person name="Sykes S."/>
            <person name="Yandava C."/>
            <person name="Wortman J."/>
            <person name="Nusbaum C."/>
            <person name="Birren B."/>
        </authorList>
    </citation>
    <scope>NUCLEOTIDE SEQUENCE [LARGE SCALE GENOMIC DNA]</scope>
    <source>
        <strain evidence="1 2">ATCC BAA-286</strain>
    </source>
</reference>
<dbReference type="Proteomes" id="UP000004913">
    <property type="component" value="Unassembled WGS sequence"/>
</dbReference>
<dbReference type="EMBL" id="ADLV01000029">
    <property type="protein sequence ID" value="EGK01266.1"/>
    <property type="molecule type" value="Genomic_DNA"/>
</dbReference>
<evidence type="ECO:0008006" key="3">
    <source>
        <dbReference type="Google" id="ProtNLM"/>
    </source>
</evidence>
<sequence>MLCIMVCSFLSCDKFKDSNGYDIEEPAKNLAGSWYITKAARNGIEITKAVDFSAFRITFNDDNTYTIDNYLPFLVRQDGTWNVNDPQYPTQLLFKEGTSTESNISLFEYRTVKGERQITLSFSPGCQNNVYSYVLERASNN</sequence>
<comment type="caution">
    <text evidence="1">The sequence shown here is derived from an EMBL/GenBank/DDBJ whole genome shotgun (WGS) entry which is preliminary data.</text>
</comment>
<dbReference type="AlphaFoldDB" id="F5IZE1"/>
<organism evidence="1 2">
    <name type="scientific">Dysgonomonas gadei ATCC BAA-286</name>
    <dbReference type="NCBI Taxonomy" id="742766"/>
    <lineage>
        <taxon>Bacteria</taxon>
        <taxon>Pseudomonadati</taxon>
        <taxon>Bacteroidota</taxon>
        <taxon>Bacteroidia</taxon>
        <taxon>Bacteroidales</taxon>
        <taxon>Dysgonomonadaceae</taxon>
        <taxon>Dysgonomonas</taxon>
    </lineage>
</organism>
<evidence type="ECO:0000313" key="2">
    <source>
        <dbReference type="Proteomes" id="UP000004913"/>
    </source>
</evidence>
<name>F5IZE1_9BACT</name>
<dbReference type="Pfam" id="PF16395">
    <property type="entry name" value="DUF5004"/>
    <property type="match status" value="1"/>
</dbReference>
<dbReference type="InterPro" id="IPR032168">
    <property type="entry name" value="DUF5004"/>
</dbReference>
<protein>
    <recommendedName>
        <fullName evidence="3">DUF5004 domain-containing protein</fullName>
    </recommendedName>
</protein>
<proteinExistence type="predicted"/>
<accession>F5IZE1</accession>
<gene>
    <name evidence="1" type="ORF">HMPREF9455_02458</name>
</gene>